<name>A0A7W4ISK9_9PROT</name>
<protein>
    <submittedName>
        <fullName evidence="1">DUF4238 domain-containing protein</fullName>
    </submittedName>
</protein>
<keyword evidence="2" id="KW-1185">Reference proteome</keyword>
<sequence>MNLPPIPKFEKKHHHIVPVLWQKRFKAPSDPGPYYLNVGTGQKLPPQGPGDKMSEEYANIVFDEFFRPSDALEDHLGTLETKMVTGLDRCIQKGELDSVARVDVAMLMAVQVCRYPENFGTLLDLGKYLAIALTDYKNCPDAVTLNRALQAKGLLSGARITQQEFVRLQQAQGSELLASELEFILAAHGYEFYFNPKLVIAAATQVANHLLGLEWTLLHSSTPSFILSDRPVPSTIGYGFSIGLSASYALKLDKPTTSVTNDTIHSQNATPQEISQINLEVKSRAKELICGPGAWVHRL</sequence>
<reference evidence="1 2" key="1">
    <citation type="submission" date="2020-04" db="EMBL/GenBank/DDBJ databases">
        <title>Description of novel Gluconacetobacter.</title>
        <authorList>
            <person name="Sombolestani A."/>
        </authorList>
    </citation>
    <scope>NUCLEOTIDE SEQUENCE [LARGE SCALE GENOMIC DNA]</scope>
    <source>
        <strain evidence="1 2">LMG 27801</strain>
    </source>
</reference>
<organism evidence="1 2">
    <name type="scientific">Gluconacetobacter aggeris</name>
    <dbReference type="NCBI Taxonomy" id="1286186"/>
    <lineage>
        <taxon>Bacteria</taxon>
        <taxon>Pseudomonadati</taxon>
        <taxon>Pseudomonadota</taxon>
        <taxon>Alphaproteobacteria</taxon>
        <taxon>Acetobacterales</taxon>
        <taxon>Acetobacteraceae</taxon>
        <taxon>Gluconacetobacter</taxon>
    </lineage>
</organism>
<evidence type="ECO:0000313" key="1">
    <source>
        <dbReference type="EMBL" id="MBB2168158.1"/>
    </source>
</evidence>
<comment type="caution">
    <text evidence="1">The sequence shown here is derived from an EMBL/GenBank/DDBJ whole genome shotgun (WGS) entry which is preliminary data.</text>
</comment>
<dbReference type="InterPro" id="IPR025332">
    <property type="entry name" value="DUF4238"/>
</dbReference>
<accession>A0A7W4ISK9</accession>
<dbReference type="Pfam" id="PF14022">
    <property type="entry name" value="DUF4238"/>
    <property type="match status" value="1"/>
</dbReference>
<dbReference type="RefSeq" id="WP_176643388.1">
    <property type="nucleotide sequence ID" value="NZ_JABEQD010000003.1"/>
</dbReference>
<proteinExistence type="predicted"/>
<dbReference type="EMBL" id="JABEQD010000003">
    <property type="protein sequence ID" value="MBB2168158.1"/>
    <property type="molecule type" value="Genomic_DNA"/>
</dbReference>
<dbReference type="AlphaFoldDB" id="A0A7W4ISK9"/>
<evidence type="ECO:0000313" key="2">
    <source>
        <dbReference type="Proteomes" id="UP000559860"/>
    </source>
</evidence>
<gene>
    <name evidence="1" type="ORF">HLH36_07295</name>
</gene>
<dbReference type="Proteomes" id="UP000559860">
    <property type="component" value="Unassembled WGS sequence"/>
</dbReference>